<evidence type="ECO:0000313" key="2">
    <source>
        <dbReference type="EMBL" id="MBX50248.1"/>
    </source>
</evidence>
<feature type="region of interest" description="Disordered" evidence="1">
    <location>
        <begin position="1"/>
        <end position="26"/>
    </location>
</feature>
<name>A0A2P2P680_RHIMU</name>
<sequence>MQSVHAKEHLHKKLPKAQDSAPSKIRRVESMRNKMMNRWINQATEYPIKG</sequence>
<accession>A0A2P2P680</accession>
<dbReference type="AlphaFoldDB" id="A0A2P2P680"/>
<organism evidence="2">
    <name type="scientific">Rhizophora mucronata</name>
    <name type="common">Asiatic mangrove</name>
    <dbReference type="NCBI Taxonomy" id="61149"/>
    <lineage>
        <taxon>Eukaryota</taxon>
        <taxon>Viridiplantae</taxon>
        <taxon>Streptophyta</taxon>
        <taxon>Embryophyta</taxon>
        <taxon>Tracheophyta</taxon>
        <taxon>Spermatophyta</taxon>
        <taxon>Magnoliopsida</taxon>
        <taxon>eudicotyledons</taxon>
        <taxon>Gunneridae</taxon>
        <taxon>Pentapetalae</taxon>
        <taxon>rosids</taxon>
        <taxon>fabids</taxon>
        <taxon>Malpighiales</taxon>
        <taxon>Rhizophoraceae</taxon>
        <taxon>Rhizophora</taxon>
    </lineage>
</organism>
<proteinExistence type="predicted"/>
<evidence type="ECO:0000256" key="1">
    <source>
        <dbReference type="SAM" id="MobiDB-lite"/>
    </source>
</evidence>
<protein>
    <submittedName>
        <fullName evidence="2">Uncharacterized protein</fullName>
    </submittedName>
</protein>
<reference evidence="2" key="1">
    <citation type="submission" date="2018-02" db="EMBL/GenBank/DDBJ databases">
        <title>Rhizophora mucronata_Transcriptome.</title>
        <authorList>
            <person name="Meera S.P."/>
            <person name="Sreeshan A."/>
            <person name="Augustine A."/>
        </authorList>
    </citation>
    <scope>NUCLEOTIDE SEQUENCE</scope>
    <source>
        <tissue evidence="2">Leaf</tissue>
    </source>
</reference>
<dbReference type="EMBL" id="GGEC01069764">
    <property type="protein sequence ID" value="MBX50248.1"/>
    <property type="molecule type" value="Transcribed_RNA"/>
</dbReference>